<feature type="coiled-coil region" evidence="1">
    <location>
        <begin position="914"/>
        <end position="941"/>
    </location>
</feature>
<sequence>MGTKENEKHQAEKEKEQQQQQQKELDIIDNQLGSHDQKLAGPSAAMGLVLDQEEEEEEAAAAGKSGDGMIQILSDISVKQQSESSDTDKQIDPSCAQEIGRQQSHVHDDPKNSATAAVNIIPTDWSKKQQSGSEALENQDNNVVFKAHLEAPGGSASLLLLPPPTTASLLEAQKVPAGGGGGDGGGGDESLKEVVSGTSREEDEHPPELMILSSPGSDADNSLHPHNFLASHLSFLTPMKEVSVNNGGDDKAATGEEATSSLRHVLSDPITGTFMDDAMVARCGHTYGSASLISVLETGKCIHCGTSVPADSLVPNFALRAAVHAFKQEDHVCEFTSMKAAKRKREQPEQQTEGSDGKTLALDLHVAGEQASSLDGSRPRGVQFPFAVGDQVLIKGNKRTPERFVGKEAIITTQCLNGWYLVQTLDQGESVRLQYRSLQKLGEKDPQPDLEAGVSPDHVGSGEKPRKSCYPKEAVPSLLPTTEGHPEGCAKEASPTMTVVFPIMPVKGTRTELHKKARKGDLTRSIDTAAASSMPGVGASGTASPDMQNDVKMANLSKVREETEVVEVVEDDPYDMKPVWTAPPLSEKAEALIDKTNGGSNVDKLLDLPQVWEGLKEPQGLQKPKEGSEVGSGPIIVPNIEVGDTFTIRSKRSVLANRGPSMSLSMESDPYRKVYSSGSRRRGSVGEAVVQEQLAPISVARKPLTKSPTQVGEKTGLKWVGPTGEKQIHETVSIPNMNDILAIMQKDILGLEKQIPWNCLVKSWKMRRANWRKAVKESCTVLELGTIVKTFRSGLLLTGAGGISDEEWEKQMGFAMESGDVELLVSLWGRLYDDVFKWVQSKSKQTRENVIDTNLVETFAELRKQFPQLQVAGLSPARITTAATLAAADAIAEHHINANALLAVPMKLLQQHSREDLFALREALEREKRHLAAKLAQLEENETFNREKEDLVAGFLATAPPSSSLDMSAPPTLDAMLPMPRNFVGGEQGIQGIQGDEMDEGESDAVDSTHNADGEATDMSDSD</sequence>
<accession>A0ABP1BKI8</accession>
<dbReference type="Gene3D" id="3.30.40.10">
    <property type="entry name" value="Zinc/RING finger domain, C3HC4 (zinc finger)"/>
    <property type="match status" value="1"/>
</dbReference>
<feature type="region of interest" description="Disordered" evidence="2">
    <location>
        <begin position="983"/>
        <end position="1023"/>
    </location>
</feature>
<organism evidence="4 5">
    <name type="scientific">Sphagnum jensenii</name>
    <dbReference type="NCBI Taxonomy" id="128206"/>
    <lineage>
        <taxon>Eukaryota</taxon>
        <taxon>Viridiplantae</taxon>
        <taxon>Streptophyta</taxon>
        <taxon>Embryophyta</taxon>
        <taxon>Bryophyta</taxon>
        <taxon>Sphagnophytina</taxon>
        <taxon>Sphagnopsida</taxon>
        <taxon>Sphagnales</taxon>
        <taxon>Sphagnaceae</taxon>
        <taxon>Sphagnum</taxon>
    </lineage>
</organism>
<feature type="region of interest" description="Disordered" evidence="2">
    <location>
        <begin position="339"/>
        <end position="358"/>
    </location>
</feature>
<keyword evidence="1" id="KW-0175">Coiled coil</keyword>
<evidence type="ECO:0000256" key="1">
    <source>
        <dbReference type="SAM" id="Coils"/>
    </source>
</evidence>
<gene>
    <name evidence="4" type="ORF">CSSPJE1EN2_LOCUS18359</name>
</gene>
<feature type="compositionally biased region" description="Acidic residues" evidence="2">
    <location>
        <begin position="996"/>
        <end position="1005"/>
    </location>
</feature>
<protein>
    <recommendedName>
        <fullName evidence="3">PUB 62/63 C-terminal domain-containing protein</fullName>
    </recommendedName>
</protein>
<reference evidence="4" key="1">
    <citation type="submission" date="2024-03" db="EMBL/GenBank/DDBJ databases">
        <authorList>
            <consortium name="ELIXIR-Norway"/>
            <consortium name="Elixir Norway"/>
        </authorList>
    </citation>
    <scope>NUCLEOTIDE SEQUENCE</scope>
</reference>
<dbReference type="InterPro" id="IPR013083">
    <property type="entry name" value="Znf_RING/FYVE/PHD"/>
</dbReference>
<feature type="compositionally biased region" description="Basic and acidic residues" evidence="2">
    <location>
        <begin position="1"/>
        <end position="17"/>
    </location>
</feature>
<evidence type="ECO:0000313" key="5">
    <source>
        <dbReference type="Proteomes" id="UP001497522"/>
    </source>
</evidence>
<proteinExistence type="predicted"/>
<dbReference type="EMBL" id="OZ023706">
    <property type="protein sequence ID" value="CAK9876137.1"/>
    <property type="molecule type" value="Genomic_DNA"/>
</dbReference>
<dbReference type="Pfam" id="PF23112">
    <property type="entry name" value="PUB62-63_C"/>
    <property type="match status" value="1"/>
</dbReference>
<keyword evidence="5" id="KW-1185">Reference proteome</keyword>
<feature type="region of interest" description="Disordered" evidence="2">
    <location>
        <begin position="1"/>
        <end position="116"/>
    </location>
</feature>
<dbReference type="SUPFAM" id="SSF57850">
    <property type="entry name" value="RING/U-box"/>
    <property type="match status" value="1"/>
</dbReference>
<feature type="region of interest" description="Disordered" evidence="2">
    <location>
        <begin position="174"/>
        <end position="209"/>
    </location>
</feature>
<feature type="domain" description="PUB 62/63 C-terminal" evidence="3">
    <location>
        <begin position="382"/>
        <end position="440"/>
    </location>
</feature>
<dbReference type="Proteomes" id="UP001497522">
    <property type="component" value="Chromosome 5"/>
</dbReference>
<dbReference type="InterPro" id="IPR057649">
    <property type="entry name" value="PUB62-63_C"/>
</dbReference>
<evidence type="ECO:0000256" key="2">
    <source>
        <dbReference type="SAM" id="MobiDB-lite"/>
    </source>
</evidence>
<feature type="compositionally biased region" description="Gly residues" evidence="2">
    <location>
        <begin position="177"/>
        <end position="188"/>
    </location>
</feature>
<dbReference type="PANTHER" id="PTHR33644">
    <property type="entry name" value="U-BOX DOMAIN-CONTAINING PROTEIN 62-RELATED"/>
    <property type="match status" value="1"/>
</dbReference>
<evidence type="ECO:0000259" key="3">
    <source>
        <dbReference type="Pfam" id="PF23112"/>
    </source>
</evidence>
<name>A0ABP1BKI8_9BRYO</name>
<dbReference type="PANTHER" id="PTHR33644:SF5">
    <property type="entry name" value="U-BOX DOMAIN-CONTAINING PROTEIN 62"/>
    <property type="match status" value="1"/>
</dbReference>
<evidence type="ECO:0000313" key="4">
    <source>
        <dbReference type="EMBL" id="CAK9876137.1"/>
    </source>
</evidence>
<feature type="region of interest" description="Disordered" evidence="2">
    <location>
        <begin position="442"/>
        <end position="471"/>
    </location>
</feature>